<dbReference type="InterPro" id="IPR000754">
    <property type="entry name" value="Ribosomal_uS9"/>
</dbReference>
<dbReference type="GO" id="GO:0006412">
    <property type="term" value="P:translation"/>
    <property type="evidence" value="ECO:0007669"/>
    <property type="project" value="UniProtKB-UniRule"/>
</dbReference>
<reference evidence="7 8" key="1">
    <citation type="submission" date="2017-09" db="EMBL/GenBank/DDBJ databases">
        <title>Depth-based differentiation of microbial function through sediment-hosted aquifers and enrichment of novel symbionts in the deep terrestrial subsurface.</title>
        <authorList>
            <person name="Probst A.J."/>
            <person name="Ladd B."/>
            <person name="Jarett J.K."/>
            <person name="Geller-Mcgrath D.E."/>
            <person name="Sieber C.M."/>
            <person name="Emerson J.B."/>
            <person name="Anantharaman K."/>
            <person name="Thomas B.C."/>
            <person name="Malmstrom R."/>
            <person name="Stieglmeier M."/>
            <person name="Klingl A."/>
            <person name="Woyke T."/>
            <person name="Ryan C.M."/>
            <person name="Banfield J.F."/>
        </authorList>
    </citation>
    <scope>NUCLEOTIDE SEQUENCE [LARGE SCALE GENOMIC DNA]</scope>
    <source>
        <strain evidence="7">CG10_big_fil_rev_8_21_14_0_10_31_9</strain>
    </source>
</reference>
<dbReference type="InterPro" id="IPR020574">
    <property type="entry name" value="Ribosomal_uS9_CS"/>
</dbReference>
<evidence type="ECO:0000256" key="3">
    <source>
        <dbReference type="ARBA" id="ARBA00023274"/>
    </source>
</evidence>
<dbReference type="PANTHER" id="PTHR21569:SF1">
    <property type="entry name" value="SMALL RIBOSOMAL SUBUNIT PROTEIN US9M"/>
    <property type="match status" value="1"/>
</dbReference>
<dbReference type="GO" id="GO:0003723">
    <property type="term" value="F:RNA binding"/>
    <property type="evidence" value="ECO:0007669"/>
    <property type="project" value="TreeGrafter"/>
</dbReference>
<gene>
    <name evidence="5" type="primary">rpsI</name>
    <name evidence="7" type="ORF">COV23_02325</name>
</gene>
<dbReference type="Pfam" id="PF00380">
    <property type="entry name" value="Ribosomal_S9"/>
    <property type="match status" value="1"/>
</dbReference>
<dbReference type="GO" id="GO:0003735">
    <property type="term" value="F:structural constituent of ribosome"/>
    <property type="evidence" value="ECO:0007669"/>
    <property type="project" value="InterPro"/>
</dbReference>
<dbReference type="GO" id="GO:0022627">
    <property type="term" value="C:cytosolic small ribosomal subunit"/>
    <property type="evidence" value="ECO:0007669"/>
    <property type="project" value="TreeGrafter"/>
</dbReference>
<organism evidence="7 8">
    <name type="scientific">Candidatus Wolfebacteria bacterium CG10_big_fil_rev_8_21_14_0_10_31_9</name>
    <dbReference type="NCBI Taxonomy" id="1975070"/>
    <lineage>
        <taxon>Bacteria</taxon>
        <taxon>Candidatus Wolfeibacteriota</taxon>
    </lineage>
</organism>
<comment type="caution">
    <text evidence="7">The sequence shown here is derived from an EMBL/GenBank/DDBJ whole genome shotgun (WGS) entry which is preliminary data.</text>
</comment>
<evidence type="ECO:0000256" key="6">
    <source>
        <dbReference type="RuleBase" id="RU003815"/>
    </source>
</evidence>
<evidence type="ECO:0000256" key="4">
    <source>
        <dbReference type="ARBA" id="ARBA00035259"/>
    </source>
</evidence>
<sequence length="172" mass="19879">MTEKTIKIKKEPVVKKPKKKEDKNVVEVIVESEKKEAVHHAPKKEKYYEATGRRKTAISRVRLYTKIKTFTVNNKPLEEYFKIVRLQKSAIEPIEKMKIADKLGASIKVNGGGSMAQAEATKLGIARALMKFNPIFKKRLRKLGFLTRDSRAVERKKYGLKKARKAPQWKKR</sequence>
<dbReference type="PROSITE" id="PS00360">
    <property type="entry name" value="RIBOSOMAL_S9"/>
    <property type="match status" value="1"/>
</dbReference>
<dbReference type="PANTHER" id="PTHR21569">
    <property type="entry name" value="RIBOSOMAL PROTEIN S9"/>
    <property type="match status" value="1"/>
</dbReference>
<proteinExistence type="inferred from homology"/>
<dbReference type="Gene3D" id="3.30.230.10">
    <property type="match status" value="1"/>
</dbReference>
<protein>
    <recommendedName>
        <fullName evidence="4 5">Small ribosomal subunit protein uS9</fullName>
    </recommendedName>
</protein>
<dbReference type="Proteomes" id="UP000231602">
    <property type="component" value="Unassembled WGS sequence"/>
</dbReference>
<dbReference type="InterPro" id="IPR014721">
    <property type="entry name" value="Ribsml_uS5_D2-typ_fold_subgr"/>
</dbReference>
<keyword evidence="3 5" id="KW-0687">Ribonucleoprotein</keyword>
<accession>A0A2H0RC82</accession>
<dbReference type="AlphaFoldDB" id="A0A2H0RC82"/>
<name>A0A2H0RC82_9BACT</name>
<dbReference type="InterPro" id="IPR020568">
    <property type="entry name" value="Ribosomal_Su5_D2-typ_SF"/>
</dbReference>
<evidence type="ECO:0000256" key="5">
    <source>
        <dbReference type="HAMAP-Rule" id="MF_00532"/>
    </source>
</evidence>
<evidence type="ECO:0000313" key="7">
    <source>
        <dbReference type="EMBL" id="PIR43986.1"/>
    </source>
</evidence>
<comment type="similarity">
    <text evidence="1 5 6">Belongs to the universal ribosomal protein uS9 family.</text>
</comment>
<dbReference type="InterPro" id="IPR023035">
    <property type="entry name" value="Ribosomal_uS9_bac/plastid"/>
</dbReference>
<evidence type="ECO:0000256" key="1">
    <source>
        <dbReference type="ARBA" id="ARBA00005251"/>
    </source>
</evidence>
<evidence type="ECO:0000313" key="8">
    <source>
        <dbReference type="Proteomes" id="UP000231602"/>
    </source>
</evidence>
<dbReference type="SUPFAM" id="SSF54211">
    <property type="entry name" value="Ribosomal protein S5 domain 2-like"/>
    <property type="match status" value="1"/>
</dbReference>
<evidence type="ECO:0000256" key="2">
    <source>
        <dbReference type="ARBA" id="ARBA00022980"/>
    </source>
</evidence>
<dbReference type="HAMAP" id="MF_00532_B">
    <property type="entry name" value="Ribosomal_uS9_B"/>
    <property type="match status" value="1"/>
</dbReference>
<dbReference type="FunFam" id="3.30.230.10:FF:000001">
    <property type="entry name" value="30S ribosomal protein S9"/>
    <property type="match status" value="1"/>
</dbReference>
<keyword evidence="2 5" id="KW-0689">Ribosomal protein</keyword>
<dbReference type="NCBIfam" id="NF001099">
    <property type="entry name" value="PRK00132.1"/>
    <property type="match status" value="1"/>
</dbReference>
<dbReference type="EMBL" id="PCXV01000038">
    <property type="protein sequence ID" value="PIR43986.1"/>
    <property type="molecule type" value="Genomic_DNA"/>
</dbReference>